<evidence type="ECO:0000313" key="4">
    <source>
        <dbReference type="EMBL" id="SCB27179.1"/>
    </source>
</evidence>
<dbReference type="GO" id="GO:0140662">
    <property type="term" value="F:ATP-dependent protein folding chaperone"/>
    <property type="evidence" value="ECO:0007669"/>
    <property type="project" value="InterPro"/>
</dbReference>
<dbReference type="FunFam" id="3.30.420.40:FF:000028">
    <property type="entry name" value="heat shock 70 kDa protein-like"/>
    <property type="match status" value="1"/>
</dbReference>
<protein>
    <submittedName>
        <fullName evidence="4">Hsp70 protein</fullName>
    </submittedName>
</protein>
<dbReference type="GO" id="GO:0005524">
    <property type="term" value="F:ATP binding"/>
    <property type="evidence" value="ECO:0007669"/>
    <property type="project" value="UniProtKB-KW"/>
</dbReference>
<comment type="similarity">
    <text evidence="1">Belongs to the heat shock protein 70 family.</text>
</comment>
<gene>
    <name evidence="4" type="ORF">GA0061100_106105</name>
</gene>
<dbReference type="InterPro" id="IPR043129">
    <property type="entry name" value="ATPase_NBD"/>
</dbReference>
<dbReference type="Pfam" id="PF00012">
    <property type="entry name" value="HSP70"/>
    <property type="match status" value="1"/>
</dbReference>
<dbReference type="InterPro" id="IPR013126">
    <property type="entry name" value="Hsp_70_fam"/>
</dbReference>
<proteinExistence type="inferred from homology"/>
<dbReference type="Gene3D" id="3.30.420.40">
    <property type="match status" value="2"/>
</dbReference>
<accession>A0A1C3VHK4</accession>
<evidence type="ECO:0000313" key="5">
    <source>
        <dbReference type="Proteomes" id="UP000186228"/>
    </source>
</evidence>
<evidence type="ECO:0000256" key="1">
    <source>
        <dbReference type="ARBA" id="ARBA00007381"/>
    </source>
</evidence>
<keyword evidence="3" id="KW-0067">ATP-binding</keyword>
<keyword evidence="5" id="KW-1185">Reference proteome</keyword>
<keyword evidence="2" id="KW-0547">Nucleotide-binding</keyword>
<evidence type="ECO:0000256" key="3">
    <source>
        <dbReference type="ARBA" id="ARBA00022840"/>
    </source>
</evidence>
<dbReference type="PRINTS" id="PR00301">
    <property type="entry name" value="HEATSHOCK70"/>
</dbReference>
<name>A0A1C3VHK4_9HYPH</name>
<reference evidence="5" key="1">
    <citation type="submission" date="2016-08" db="EMBL/GenBank/DDBJ databases">
        <authorList>
            <person name="Varghese N."/>
            <person name="Submissions Spin"/>
        </authorList>
    </citation>
    <scope>NUCLEOTIDE SEQUENCE [LARGE SCALE GENOMIC DNA]</scope>
    <source>
        <strain evidence="5">CCBAU 57015</strain>
    </source>
</reference>
<evidence type="ECO:0000256" key="2">
    <source>
        <dbReference type="ARBA" id="ARBA00022741"/>
    </source>
</evidence>
<dbReference type="EMBL" id="FMAC01000006">
    <property type="protein sequence ID" value="SCB27179.1"/>
    <property type="molecule type" value="Genomic_DNA"/>
</dbReference>
<dbReference type="OrthoDB" id="9766019at2"/>
<organism evidence="4 5">
    <name type="scientific">Rhizobium hainanense</name>
    <dbReference type="NCBI Taxonomy" id="52131"/>
    <lineage>
        <taxon>Bacteria</taxon>
        <taxon>Pseudomonadati</taxon>
        <taxon>Pseudomonadota</taxon>
        <taxon>Alphaproteobacteria</taxon>
        <taxon>Hyphomicrobiales</taxon>
        <taxon>Rhizobiaceae</taxon>
        <taxon>Rhizobium/Agrobacterium group</taxon>
        <taxon>Rhizobium</taxon>
    </lineage>
</organism>
<dbReference type="RefSeq" id="WP_075854438.1">
    <property type="nucleotide sequence ID" value="NZ_FMAC01000006.1"/>
</dbReference>
<dbReference type="AlphaFoldDB" id="A0A1C3VHK4"/>
<dbReference type="STRING" id="52131.GA0061100_106105"/>
<dbReference type="PANTHER" id="PTHR19375">
    <property type="entry name" value="HEAT SHOCK PROTEIN 70KDA"/>
    <property type="match status" value="1"/>
</dbReference>
<sequence length="110" mass="11777">MGAPRETKLGGRVFRPEELSSFALRSLLADAEAATGEKPTKAVISVPAYFSNGQRYATRAAAELAGLKVERLINEPTAAALAYGLQKREDESRFLVFDLGGGTFDVSIAE</sequence>
<dbReference type="Proteomes" id="UP000186228">
    <property type="component" value="Unassembled WGS sequence"/>
</dbReference>
<dbReference type="SUPFAM" id="SSF53067">
    <property type="entry name" value="Actin-like ATPase domain"/>
    <property type="match status" value="1"/>
</dbReference>